<dbReference type="EMBL" id="JYDT01000119">
    <property type="protein sequence ID" value="KRY84245.1"/>
    <property type="molecule type" value="Genomic_DNA"/>
</dbReference>
<proteinExistence type="predicted"/>
<sequence length="72" mass="8372">MHTFTGCFERHNAFFYTTSLSTAANKKEEIQINFITSVHKNNKRGAALFIDIGSRRTATAFHYYKLLFFDQC</sequence>
<evidence type="ECO:0000313" key="2">
    <source>
        <dbReference type="Proteomes" id="UP000054995"/>
    </source>
</evidence>
<protein>
    <submittedName>
        <fullName evidence="1">Uncharacterized protein</fullName>
    </submittedName>
</protein>
<reference evidence="1 2" key="1">
    <citation type="submission" date="2015-01" db="EMBL/GenBank/DDBJ databases">
        <title>Evolution of Trichinella species and genotypes.</title>
        <authorList>
            <person name="Korhonen P.K."/>
            <person name="Edoardo P."/>
            <person name="Giuseppe L.R."/>
            <person name="Gasser R.B."/>
        </authorList>
    </citation>
    <scope>NUCLEOTIDE SEQUENCE [LARGE SCALE GENOMIC DNA]</scope>
    <source>
        <strain evidence="1">ISS470</strain>
    </source>
</reference>
<comment type="caution">
    <text evidence="1">The sequence shown here is derived from an EMBL/GenBank/DDBJ whole genome shotgun (WGS) entry which is preliminary data.</text>
</comment>
<name>A0A0V1FEB1_TRIPS</name>
<evidence type="ECO:0000313" key="1">
    <source>
        <dbReference type="EMBL" id="KRY84245.1"/>
    </source>
</evidence>
<organism evidence="1 2">
    <name type="scientific">Trichinella pseudospiralis</name>
    <name type="common">Parasitic roundworm</name>
    <dbReference type="NCBI Taxonomy" id="6337"/>
    <lineage>
        <taxon>Eukaryota</taxon>
        <taxon>Metazoa</taxon>
        <taxon>Ecdysozoa</taxon>
        <taxon>Nematoda</taxon>
        <taxon>Enoplea</taxon>
        <taxon>Dorylaimia</taxon>
        <taxon>Trichinellida</taxon>
        <taxon>Trichinellidae</taxon>
        <taxon>Trichinella</taxon>
    </lineage>
</organism>
<keyword evidence="2" id="KW-1185">Reference proteome</keyword>
<accession>A0A0V1FEB1</accession>
<dbReference type="Proteomes" id="UP000054995">
    <property type="component" value="Unassembled WGS sequence"/>
</dbReference>
<gene>
    <name evidence="1" type="ORF">T4D_3946</name>
</gene>